<accession>A0AAW1TIH2</accession>
<name>A0AAW1TIH2_9CUCU</name>
<comment type="caution">
    <text evidence="2">The sequence shown here is derived from an EMBL/GenBank/DDBJ whole genome shotgun (WGS) entry which is preliminary data.</text>
</comment>
<sequence length="105" mass="11737">MWKCACILVVAAIFFASKINTDAHPVQTPEVRYGANIVKKCTYSYPNDPNQVGIIEEINPATVIPSEALPLYPIPPPYYPIPNPYPPGYYYRKDDESTDSNKKGS</sequence>
<protein>
    <submittedName>
        <fullName evidence="2">Uncharacterized protein</fullName>
    </submittedName>
</protein>
<dbReference type="AlphaFoldDB" id="A0AAW1TIH2"/>
<feature type="signal peptide" evidence="1">
    <location>
        <begin position="1"/>
        <end position="23"/>
    </location>
</feature>
<dbReference type="EMBL" id="JARQZJ010000001">
    <property type="protein sequence ID" value="KAK9869779.1"/>
    <property type="molecule type" value="Genomic_DNA"/>
</dbReference>
<proteinExistence type="predicted"/>
<evidence type="ECO:0000313" key="3">
    <source>
        <dbReference type="Proteomes" id="UP001431783"/>
    </source>
</evidence>
<gene>
    <name evidence="2" type="ORF">WA026_003511</name>
</gene>
<evidence type="ECO:0000256" key="1">
    <source>
        <dbReference type="SAM" id="SignalP"/>
    </source>
</evidence>
<dbReference type="Proteomes" id="UP001431783">
    <property type="component" value="Unassembled WGS sequence"/>
</dbReference>
<organism evidence="2 3">
    <name type="scientific">Henosepilachna vigintioctopunctata</name>
    <dbReference type="NCBI Taxonomy" id="420089"/>
    <lineage>
        <taxon>Eukaryota</taxon>
        <taxon>Metazoa</taxon>
        <taxon>Ecdysozoa</taxon>
        <taxon>Arthropoda</taxon>
        <taxon>Hexapoda</taxon>
        <taxon>Insecta</taxon>
        <taxon>Pterygota</taxon>
        <taxon>Neoptera</taxon>
        <taxon>Endopterygota</taxon>
        <taxon>Coleoptera</taxon>
        <taxon>Polyphaga</taxon>
        <taxon>Cucujiformia</taxon>
        <taxon>Coccinelloidea</taxon>
        <taxon>Coccinellidae</taxon>
        <taxon>Epilachninae</taxon>
        <taxon>Epilachnini</taxon>
        <taxon>Henosepilachna</taxon>
    </lineage>
</organism>
<keyword evidence="1" id="KW-0732">Signal</keyword>
<keyword evidence="3" id="KW-1185">Reference proteome</keyword>
<reference evidence="2 3" key="1">
    <citation type="submission" date="2023-03" db="EMBL/GenBank/DDBJ databases">
        <title>Genome insight into feeding habits of ladybird beetles.</title>
        <authorList>
            <person name="Li H.-S."/>
            <person name="Huang Y.-H."/>
            <person name="Pang H."/>
        </authorList>
    </citation>
    <scope>NUCLEOTIDE SEQUENCE [LARGE SCALE GENOMIC DNA]</scope>
    <source>
        <strain evidence="2">SYSU_2023b</strain>
        <tissue evidence="2">Whole body</tissue>
    </source>
</reference>
<feature type="chain" id="PRO_5043946061" evidence="1">
    <location>
        <begin position="24"/>
        <end position="105"/>
    </location>
</feature>
<evidence type="ECO:0000313" key="2">
    <source>
        <dbReference type="EMBL" id="KAK9869779.1"/>
    </source>
</evidence>